<feature type="region of interest" description="Disordered" evidence="5">
    <location>
        <begin position="577"/>
        <end position="608"/>
    </location>
</feature>
<feature type="compositionally biased region" description="Basic and acidic residues" evidence="5">
    <location>
        <begin position="577"/>
        <end position="596"/>
    </location>
</feature>
<dbReference type="InterPro" id="IPR015943">
    <property type="entry name" value="WD40/YVTN_repeat-like_dom_sf"/>
</dbReference>
<evidence type="ECO:0000256" key="3">
    <source>
        <dbReference type="ARBA" id="ARBA00038343"/>
    </source>
</evidence>
<feature type="region of interest" description="Disordered" evidence="5">
    <location>
        <begin position="104"/>
        <end position="208"/>
    </location>
</feature>
<accession>K1QJ53</accession>
<feature type="compositionally biased region" description="Acidic residues" evidence="5">
    <location>
        <begin position="669"/>
        <end position="679"/>
    </location>
</feature>
<organism evidence="6">
    <name type="scientific">Magallana gigas</name>
    <name type="common">Pacific oyster</name>
    <name type="synonym">Crassostrea gigas</name>
    <dbReference type="NCBI Taxonomy" id="29159"/>
    <lineage>
        <taxon>Eukaryota</taxon>
        <taxon>Metazoa</taxon>
        <taxon>Spiralia</taxon>
        <taxon>Lophotrochozoa</taxon>
        <taxon>Mollusca</taxon>
        <taxon>Bivalvia</taxon>
        <taxon>Autobranchia</taxon>
        <taxon>Pteriomorphia</taxon>
        <taxon>Ostreida</taxon>
        <taxon>Ostreoidea</taxon>
        <taxon>Ostreidae</taxon>
        <taxon>Magallana</taxon>
    </lineage>
</organism>
<dbReference type="PRINTS" id="PR00320">
    <property type="entry name" value="GPROTEINBRPT"/>
</dbReference>
<dbReference type="Pfam" id="PF00400">
    <property type="entry name" value="WD40"/>
    <property type="match status" value="4"/>
</dbReference>
<evidence type="ECO:0000256" key="4">
    <source>
        <dbReference type="ARBA" id="ARBA00040943"/>
    </source>
</evidence>
<evidence type="ECO:0000256" key="2">
    <source>
        <dbReference type="ARBA" id="ARBA00022737"/>
    </source>
</evidence>
<feature type="compositionally biased region" description="Basic and acidic residues" evidence="5">
    <location>
        <begin position="195"/>
        <end position="208"/>
    </location>
</feature>
<proteinExistence type="inferred from homology"/>
<dbReference type="InterPro" id="IPR036322">
    <property type="entry name" value="WD40_repeat_dom_sf"/>
</dbReference>
<evidence type="ECO:0000256" key="1">
    <source>
        <dbReference type="ARBA" id="ARBA00022574"/>
    </source>
</evidence>
<dbReference type="EMBL" id="JH817183">
    <property type="protein sequence ID" value="EKC21641.1"/>
    <property type="molecule type" value="Genomic_DNA"/>
</dbReference>
<name>K1QJ53_MAGGI</name>
<dbReference type="FunFam" id="2.130.10.10:FF:000294">
    <property type="entry name" value="WD repeat-containing protein 70"/>
    <property type="match status" value="1"/>
</dbReference>
<dbReference type="PROSITE" id="PS50294">
    <property type="entry name" value="WD_REPEATS_REGION"/>
    <property type="match status" value="2"/>
</dbReference>
<protein>
    <recommendedName>
        <fullName evidence="4">WD repeat-containing protein 70</fullName>
    </recommendedName>
</protein>
<sequence>MCKKKKLVWCKHGNTTVWWGNRVRRSGKESIGIDLRGNSKSCIIYHFEAPCIKLLVLEMAEMNNDASKKKARTFDFMEMFKEAKQTALERSQGKFEDDKNSAIATEGDVIGPSPSVSQKSSKTGDDLGPSKPQKSNEVESDDEEDMIGPPLPPGLTKGSKTSEEEVEIGPPLPPSTSASKGSDDEDDEEDEPEESLDKKIPSSHEISLDHGSKAVSALALDPAGARLVTGGHDFIVKFWDFAGMDQSLQSFRNIKPCESHHLNQLQYSATGEMILIVAANSRAKVVDRDGFEKLECAKGDPYIVDMASTKGHAAMLNGGSWNPKVREEFMTCSNDGTVRLWDVNAEGKKHKNCIKPKSQQGRKLVPTACAYSNDGRWVAAACQDGSIQMWDHNKNFVNVAMINRGCHMNGTDTSCLCFSYDGQCLASRGGDDTLKLWDMRNFKKPLKVRENLISYYTVTDCIFSPNDRMVLTGTSVKKEGDGKLLFLDRESLDTVSEITVAESSVVRCIWHPKLNQIVIGCSDGKARLFYDPEKSHRGAMLCMVKQPRKSKQVLALASQQIITPYALPMFKETKSTSTKKFEEKVRKDPIRSKRPDLPMTGPGEGGRLGVKGATLAQYVAQSLVKRKPDKYENDPRAAILRHAKEAAENPFWIDPAYKKTQPHKLFQEEEKEEEEDNDEPVWKKQKI</sequence>
<dbReference type="FunCoup" id="K1QJ53">
    <property type="interactions" value="1868"/>
</dbReference>
<feature type="region of interest" description="Disordered" evidence="5">
    <location>
        <begin position="662"/>
        <end position="687"/>
    </location>
</feature>
<dbReference type="PROSITE" id="PS50082">
    <property type="entry name" value="WD_REPEATS_2"/>
    <property type="match status" value="3"/>
</dbReference>
<dbReference type="AlphaFoldDB" id="K1QJ53"/>
<dbReference type="InParanoid" id="K1QJ53"/>
<dbReference type="FunFam" id="2.130.10.10:FF:001038">
    <property type="entry name" value="WD repeat domain 70"/>
    <property type="match status" value="1"/>
</dbReference>
<dbReference type="GO" id="GO:0035861">
    <property type="term" value="C:site of double-strand break"/>
    <property type="evidence" value="ECO:0007669"/>
    <property type="project" value="TreeGrafter"/>
</dbReference>
<reference evidence="6" key="1">
    <citation type="journal article" date="2012" name="Nature">
        <title>The oyster genome reveals stress adaptation and complexity of shell formation.</title>
        <authorList>
            <person name="Zhang G."/>
            <person name="Fang X."/>
            <person name="Guo X."/>
            <person name="Li L."/>
            <person name="Luo R."/>
            <person name="Xu F."/>
            <person name="Yang P."/>
            <person name="Zhang L."/>
            <person name="Wang X."/>
            <person name="Qi H."/>
            <person name="Xiong Z."/>
            <person name="Que H."/>
            <person name="Xie Y."/>
            <person name="Holland P.W."/>
            <person name="Paps J."/>
            <person name="Zhu Y."/>
            <person name="Wu F."/>
            <person name="Chen Y."/>
            <person name="Wang J."/>
            <person name="Peng C."/>
            <person name="Meng J."/>
            <person name="Yang L."/>
            <person name="Liu J."/>
            <person name="Wen B."/>
            <person name="Zhang N."/>
            <person name="Huang Z."/>
            <person name="Zhu Q."/>
            <person name="Feng Y."/>
            <person name="Mount A."/>
            <person name="Hedgecock D."/>
            <person name="Xu Z."/>
            <person name="Liu Y."/>
            <person name="Domazet-Loso T."/>
            <person name="Du Y."/>
            <person name="Sun X."/>
            <person name="Zhang S."/>
            <person name="Liu B."/>
            <person name="Cheng P."/>
            <person name="Jiang X."/>
            <person name="Li J."/>
            <person name="Fan D."/>
            <person name="Wang W."/>
            <person name="Fu W."/>
            <person name="Wang T."/>
            <person name="Wang B."/>
            <person name="Zhang J."/>
            <person name="Peng Z."/>
            <person name="Li Y."/>
            <person name="Li N."/>
            <person name="Wang J."/>
            <person name="Chen M."/>
            <person name="He Y."/>
            <person name="Tan F."/>
            <person name="Song X."/>
            <person name="Zheng Q."/>
            <person name="Huang R."/>
            <person name="Yang H."/>
            <person name="Du X."/>
            <person name="Chen L."/>
            <person name="Yang M."/>
            <person name="Gaffney P.M."/>
            <person name="Wang S."/>
            <person name="Luo L."/>
            <person name="She Z."/>
            <person name="Ming Y."/>
            <person name="Huang W."/>
            <person name="Zhang S."/>
            <person name="Huang B."/>
            <person name="Zhang Y."/>
            <person name="Qu T."/>
            <person name="Ni P."/>
            <person name="Miao G."/>
            <person name="Wang J."/>
            <person name="Wang Q."/>
            <person name="Steinberg C.E."/>
            <person name="Wang H."/>
            <person name="Li N."/>
            <person name="Qian L."/>
            <person name="Zhang G."/>
            <person name="Li Y."/>
            <person name="Yang H."/>
            <person name="Liu X."/>
            <person name="Wang J."/>
            <person name="Yin Y."/>
            <person name="Wang J."/>
        </authorList>
    </citation>
    <scope>NUCLEOTIDE SEQUENCE [LARGE SCALE GENOMIC DNA]</scope>
    <source>
        <strain evidence="6">05x7-T-G4-1.051#20</strain>
    </source>
</reference>
<comment type="similarity">
    <text evidence="3">Belongs to the WD repeat GAD-1 family.</text>
</comment>
<dbReference type="InterPro" id="IPR051858">
    <property type="entry name" value="WD_repeat_GAD-1"/>
</dbReference>
<evidence type="ECO:0000256" key="5">
    <source>
        <dbReference type="SAM" id="MobiDB-lite"/>
    </source>
</evidence>
<dbReference type="SMART" id="SM00320">
    <property type="entry name" value="WD40"/>
    <property type="match status" value="6"/>
</dbReference>
<dbReference type="SUPFAM" id="SSF50978">
    <property type="entry name" value="WD40 repeat-like"/>
    <property type="match status" value="1"/>
</dbReference>
<dbReference type="InterPro" id="IPR020472">
    <property type="entry name" value="WD40_PAC1"/>
</dbReference>
<dbReference type="Gene3D" id="2.130.10.10">
    <property type="entry name" value="YVTN repeat-like/Quinoprotein amine dehydrogenase"/>
    <property type="match status" value="2"/>
</dbReference>
<keyword evidence="1" id="KW-0853">WD repeat</keyword>
<dbReference type="PANTHER" id="PTHR16017:SF0">
    <property type="entry name" value="WD REPEAT-CONTAINING PROTEIN 70"/>
    <property type="match status" value="1"/>
</dbReference>
<dbReference type="PANTHER" id="PTHR16017">
    <property type="entry name" value="GASTRULATION DEFECTIVE PROTEIN 1-RELATED"/>
    <property type="match status" value="1"/>
</dbReference>
<dbReference type="HOGENOM" id="CLU_014033_1_2_1"/>
<dbReference type="GO" id="GO:0005634">
    <property type="term" value="C:nucleus"/>
    <property type="evidence" value="ECO:0007669"/>
    <property type="project" value="TreeGrafter"/>
</dbReference>
<evidence type="ECO:0000313" key="6">
    <source>
        <dbReference type="EMBL" id="EKC21641.1"/>
    </source>
</evidence>
<gene>
    <name evidence="6" type="ORF">CGI_10003532</name>
</gene>
<keyword evidence="2" id="KW-0677">Repeat</keyword>
<feature type="compositionally biased region" description="Acidic residues" evidence="5">
    <location>
        <begin position="183"/>
        <end position="194"/>
    </location>
</feature>
<dbReference type="InterPro" id="IPR001680">
    <property type="entry name" value="WD40_rpt"/>
</dbReference>